<feature type="non-terminal residue" evidence="3">
    <location>
        <position position="451"/>
    </location>
</feature>
<dbReference type="PANTHER" id="PTHR32305:SF15">
    <property type="entry name" value="PROTEIN RHSA-RELATED"/>
    <property type="match status" value="1"/>
</dbReference>
<dbReference type="InterPro" id="IPR056823">
    <property type="entry name" value="TEN-like_YD-shell"/>
</dbReference>
<reference evidence="3" key="1">
    <citation type="journal article" date="2015" name="Nature">
        <title>Complex archaea that bridge the gap between prokaryotes and eukaryotes.</title>
        <authorList>
            <person name="Spang A."/>
            <person name="Saw J.H."/>
            <person name="Jorgensen S.L."/>
            <person name="Zaremba-Niedzwiedzka K."/>
            <person name="Martijn J."/>
            <person name="Lind A.E."/>
            <person name="van Eijk R."/>
            <person name="Schleper C."/>
            <person name="Guy L."/>
            <person name="Ettema T.J."/>
        </authorList>
    </citation>
    <scope>NUCLEOTIDE SEQUENCE</scope>
</reference>
<sequence length="451" mass="49401">IDFHSPSEALGIDYGSVEYNYDEKNYLQNISYPSGAQITFGYDDLDNSWFVDGPNAARTWFYLDDAAHQAHGDSRITKVKNSLSEETAYTYDGSGNLAGVKDGRGNTSAYTYNSAGLLASATNPLGQVANYSYDKDGQLIHVESPARQVDYNYDDADRLTNLSYSGQGKNTSHTLSYWPNTNNLKTATGSDGDFSFNYNKADWLTGTTDPFGFEQRYQHKPGGQITAIGLGNETTTSFEYADNLMVSISGSAGLSGFTYDARRNLVSINRANGQNSAYLHDKANRPTSLKDGPLEITLGYDSANNITTETKGQEITGYQYDDLDRMSGWTQPSGITVSYAYDAAGNMTIKEATDYTYNAANQLVTDGFNSYSYDGNGNMISDGINSFSWNAANQLSSIGSSDETVTYTYDFAGRRSTKTLADGQIIRFHWAGWKLMAESDASGIIATYTYT</sequence>
<evidence type="ECO:0000313" key="3">
    <source>
        <dbReference type="EMBL" id="KKK98159.1"/>
    </source>
</evidence>
<dbReference type="InterPro" id="IPR006530">
    <property type="entry name" value="YD"/>
</dbReference>
<feature type="domain" description="Teneurin-like YD-shell" evidence="2">
    <location>
        <begin position="295"/>
        <end position="431"/>
    </location>
</feature>
<name>A0A0F9C6S8_9ZZZZ</name>
<feature type="domain" description="Teneurin-like YD-shell" evidence="2">
    <location>
        <begin position="16"/>
        <end position="129"/>
    </location>
</feature>
<keyword evidence="1" id="KW-0677">Repeat</keyword>
<dbReference type="EMBL" id="LAZR01045739">
    <property type="protein sequence ID" value="KKK98159.1"/>
    <property type="molecule type" value="Genomic_DNA"/>
</dbReference>
<gene>
    <name evidence="3" type="ORF">LCGC14_2645540</name>
</gene>
<dbReference type="AlphaFoldDB" id="A0A0F9C6S8"/>
<dbReference type="Gene3D" id="2.180.10.10">
    <property type="entry name" value="RHS repeat-associated core"/>
    <property type="match status" value="1"/>
</dbReference>
<proteinExistence type="predicted"/>
<comment type="caution">
    <text evidence="3">The sequence shown here is derived from an EMBL/GenBank/DDBJ whole genome shotgun (WGS) entry which is preliminary data.</text>
</comment>
<dbReference type="NCBIfam" id="TIGR01643">
    <property type="entry name" value="YD_repeat_2x"/>
    <property type="match status" value="5"/>
</dbReference>
<dbReference type="Pfam" id="PF25023">
    <property type="entry name" value="TEN_YD-shell"/>
    <property type="match status" value="2"/>
</dbReference>
<feature type="non-terminal residue" evidence="3">
    <location>
        <position position="1"/>
    </location>
</feature>
<protein>
    <recommendedName>
        <fullName evidence="2">Teneurin-like YD-shell domain-containing protein</fullName>
    </recommendedName>
</protein>
<evidence type="ECO:0000256" key="1">
    <source>
        <dbReference type="ARBA" id="ARBA00022737"/>
    </source>
</evidence>
<accession>A0A0F9C6S8</accession>
<organism evidence="3">
    <name type="scientific">marine sediment metagenome</name>
    <dbReference type="NCBI Taxonomy" id="412755"/>
    <lineage>
        <taxon>unclassified sequences</taxon>
        <taxon>metagenomes</taxon>
        <taxon>ecological metagenomes</taxon>
    </lineage>
</organism>
<evidence type="ECO:0000259" key="2">
    <source>
        <dbReference type="Pfam" id="PF25023"/>
    </source>
</evidence>
<dbReference type="InterPro" id="IPR050708">
    <property type="entry name" value="T6SS_VgrG/RHS"/>
</dbReference>
<dbReference type="PANTHER" id="PTHR32305">
    <property type="match status" value="1"/>
</dbReference>